<gene>
    <name evidence="9" type="ORF">F6J89_02440</name>
</gene>
<feature type="transmembrane region" description="Helical" evidence="8">
    <location>
        <begin position="364"/>
        <end position="383"/>
    </location>
</feature>
<evidence type="ECO:0000256" key="2">
    <source>
        <dbReference type="ARBA" id="ARBA00022475"/>
    </source>
</evidence>
<keyword evidence="7 8" id="KW-0472">Membrane</keyword>
<dbReference type="AlphaFoldDB" id="A0A6B3N4P0"/>
<keyword evidence="5" id="KW-0573">Peptidoglycan synthesis</keyword>
<feature type="transmembrane region" description="Helical" evidence="8">
    <location>
        <begin position="142"/>
        <end position="163"/>
    </location>
</feature>
<dbReference type="GO" id="GO:0008360">
    <property type="term" value="P:regulation of cell shape"/>
    <property type="evidence" value="ECO:0007669"/>
    <property type="project" value="UniProtKB-KW"/>
</dbReference>
<keyword evidence="2" id="KW-1003">Cell membrane</keyword>
<evidence type="ECO:0000256" key="7">
    <source>
        <dbReference type="ARBA" id="ARBA00023136"/>
    </source>
</evidence>
<evidence type="ECO:0000256" key="3">
    <source>
        <dbReference type="ARBA" id="ARBA00022692"/>
    </source>
</evidence>
<feature type="transmembrane region" description="Helical" evidence="8">
    <location>
        <begin position="292"/>
        <end position="311"/>
    </location>
</feature>
<keyword evidence="3 8" id="KW-0812">Transmembrane</keyword>
<accession>A0A6B3N4P0</accession>
<keyword evidence="6 8" id="KW-1133">Transmembrane helix</keyword>
<keyword evidence="4" id="KW-0133">Cell shape</keyword>
<evidence type="ECO:0000256" key="4">
    <source>
        <dbReference type="ARBA" id="ARBA00022960"/>
    </source>
</evidence>
<feature type="transmembrane region" description="Helical" evidence="8">
    <location>
        <begin position="115"/>
        <end position="135"/>
    </location>
</feature>
<feature type="transmembrane region" description="Helical" evidence="8">
    <location>
        <begin position="169"/>
        <end position="190"/>
    </location>
</feature>
<organism evidence="9">
    <name type="scientific">Symploca sp. SIO1C4</name>
    <dbReference type="NCBI Taxonomy" id="2607765"/>
    <lineage>
        <taxon>Bacteria</taxon>
        <taxon>Bacillati</taxon>
        <taxon>Cyanobacteriota</taxon>
        <taxon>Cyanophyceae</taxon>
        <taxon>Coleofasciculales</taxon>
        <taxon>Coleofasciculaceae</taxon>
        <taxon>Symploca</taxon>
    </lineage>
</organism>
<evidence type="ECO:0000256" key="6">
    <source>
        <dbReference type="ARBA" id="ARBA00022989"/>
    </source>
</evidence>
<comment type="subcellular location">
    <subcellularLocation>
        <location evidence="1">Cell membrane</location>
        <topology evidence="1">Multi-pass membrane protein</topology>
    </subcellularLocation>
</comment>
<comment type="caution">
    <text evidence="9">The sequence shown here is derived from an EMBL/GenBank/DDBJ whole genome shotgun (WGS) entry which is preliminary data.</text>
</comment>
<evidence type="ECO:0000256" key="5">
    <source>
        <dbReference type="ARBA" id="ARBA00022984"/>
    </source>
</evidence>
<feature type="transmembrane region" description="Helical" evidence="8">
    <location>
        <begin position="331"/>
        <end position="352"/>
    </location>
</feature>
<dbReference type="InterPro" id="IPR004268">
    <property type="entry name" value="MurJ"/>
</dbReference>
<feature type="transmembrane region" description="Helical" evidence="8">
    <location>
        <begin position="74"/>
        <end position="95"/>
    </location>
</feature>
<dbReference type="Pfam" id="PF03023">
    <property type="entry name" value="MurJ"/>
    <property type="match status" value="1"/>
</dbReference>
<sequence length="423" mass="45918">MTGLAKVAVVGKELVVAWRFGTGDVLDAFFIALVVPSFIINVVAGSFNAALIPTYIRVRDQECSQTAQELFSGVMLWSIGLLGITTILMIIGIPAYMPWIATGFSPEKLDLTYHILYTIAPILVMKGTVTIWGAVLNAGHRFALAAVSPIITPSLSVLLLLAIPSLGIFALAAGLIGGSLLELVLLGIALKRQGISLYPRWYGFNKHLNQVACQYAPMITGAFLMSGTHFVDQSMATLLPSGSVAALNYGSKLVGLPLGLAATAIGSAVIPYFSKMVACSEWDEIKQTLNRYLVIIFTISLPLILVLLIISKPLIQLLLQRGEFTSQDVHIVSSIQSCYALQIPFYLAGILIVRFISSTHSNHILMLGAVISLTANIFFNFIFMKKIGIAGIALSTSFVYFISFCFLFHRSHKILKQVNITNE</sequence>
<feature type="transmembrane region" description="Helical" evidence="8">
    <location>
        <begin position="211"/>
        <end position="231"/>
    </location>
</feature>
<dbReference type="GO" id="GO:0005886">
    <property type="term" value="C:plasma membrane"/>
    <property type="evidence" value="ECO:0007669"/>
    <property type="project" value="UniProtKB-SubCell"/>
</dbReference>
<proteinExistence type="predicted"/>
<dbReference type="EMBL" id="JAAHFQ010000032">
    <property type="protein sequence ID" value="NER26500.1"/>
    <property type="molecule type" value="Genomic_DNA"/>
</dbReference>
<dbReference type="PRINTS" id="PR01806">
    <property type="entry name" value="VIRFACTRMVIN"/>
</dbReference>
<evidence type="ECO:0000256" key="1">
    <source>
        <dbReference type="ARBA" id="ARBA00004651"/>
    </source>
</evidence>
<protein>
    <submittedName>
        <fullName evidence="9">Virulence factor MviN</fullName>
    </submittedName>
</protein>
<name>A0A6B3N4P0_9CYAN</name>
<feature type="transmembrane region" description="Helical" evidence="8">
    <location>
        <begin position="251"/>
        <end position="272"/>
    </location>
</feature>
<evidence type="ECO:0000313" key="9">
    <source>
        <dbReference type="EMBL" id="NER26500.1"/>
    </source>
</evidence>
<dbReference type="PANTHER" id="PTHR43486:SF1">
    <property type="entry name" value="LIPID II FLIPPASE MURJ-RELATED"/>
    <property type="match status" value="1"/>
</dbReference>
<feature type="transmembrane region" description="Helical" evidence="8">
    <location>
        <begin position="28"/>
        <end position="53"/>
    </location>
</feature>
<feature type="transmembrane region" description="Helical" evidence="8">
    <location>
        <begin position="389"/>
        <end position="408"/>
    </location>
</feature>
<dbReference type="GO" id="GO:0009252">
    <property type="term" value="P:peptidoglycan biosynthetic process"/>
    <property type="evidence" value="ECO:0007669"/>
    <property type="project" value="UniProtKB-KW"/>
</dbReference>
<dbReference type="PANTHER" id="PTHR43486">
    <property type="entry name" value="LIPID II FLIPPASE MURJ-RELATED"/>
    <property type="match status" value="1"/>
</dbReference>
<reference evidence="9" key="1">
    <citation type="submission" date="2019-11" db="EMBL/GenBank/DDBJ databases">
        <title>Genomic insights into an expanded diversity of filamentous marine cyanobacteria reveals the extraordinary biosynthetic potential of Moorea and Okeania.</title>
        <authorList>
            <person name="Ferreira Leao T."/>
            <person name="Wang M."/>
            <person name="Moss N."/>
            <person name="Da Silva R."/>
            <person name="Sanders J."/>
            <person name="Nurk S."/>
            <person name="Gurevich A."/>
            <person name="Humphrey G."/>
            <person name="Reher R."/>
            <person name="Zhu Q."/>
            <person name="Belda-Ferre P."/>
            <person name="Glukhov E."/>
            <person name="Rex R."/>
            <person name="Dorrestein P.C."/>
            <person name="Knight R."/>
            <person name="Pevzner P."/>
            <person name="Gerwick W.H."/>
            <person name="Gerwick L."/>
        </authorList>
    </citation>
    <scope>NUCLEOTIDE SEQUENCE</scope>
    <source>
        <strain evidence="9">SIO1C4</strain>
    </source>
</reference>
<evidence type="ECO:0000256" key="8">
    <source>
        <dbReference type="SAM" id="Phobius"/>
    </source>
</evidence>